<proteinExistence type="predicted"/>
<dbReference type="EMBL" id="JACHGT010000002">
    <property type="protein sequence ID" value="MBB6033158.1"/>
    <property type="molecule type" value="Genomic_DNA"/>
</dbReference>
<dbReference type="AlphaFoldDB" id="A0A841FH39"/>
<evidence type="ECO:0000313" key="1">
    <source>
        <dbReference type="EMBL" id="MBB6033158.1"/>
    </source>
</evidence>
<reference evidence="1 2" key="1">
    <citation type="submission" date="2020-08" db="EMBL/GenBank/DDBJ databases">
        <title>Genomic Encyclopedia of Type Strains, Phase IV (KMG-IV): sequencing the most valuable type-strain genomes for metagenomic binning, comparative biology and taxonomic classification.</title>
        <authorList>
            <person name="Goeker M."/>
        </authorList>
    </citation>
    <scope>NUCLEOTIDE SEQUENCE [LARGE SCALE GENOMIC DNA]</scope>
    <source>
        <strain evidence="1 2">YIM 65646</strain>
    </source>
</reference>
<gene>
    <name evidence="1" type="ORF">HNR73_001005</name>
</gene>
<keyword evidence="2" id="KW-1185">Reference proteome</keyword>
<comment type="caution">
    <text evidence="1">The sequence shown here is derived from an EMBL/GenBank/DDBJ whole genome shotgun (WGS) entry which is preliminary data.</text>
</comment>
<name>A0A841FH39_9ACTN</name>
<accession>A0A841FH39</accession>
<sequence>MDTIGKIMISESGLAHVPQCGHLSWTRPGEQKPKWGWVPDATKEMWNSITTTTPLVATEGDRGLKAERRCSNCYPGMPGDPWV</sequence>
<dbReference type="RefSeq" id="WP_184786056.1">
    <property type="nucleotide sequence ID" value="NZ_BONT01000023.1"/>
</dbReference>
<organism evidence="1 2">
    <name type="scientific">Phytomonospora endophytica</name>
    <dbReference type="NCBI Taxonomy" id="714109"/>
    <lineage>
        <taxon>Bacteria</taxon>
        <taxon>Bacillati</taxon>
        <taxon>Actinomycetota</taxon>
        <taxon>Actinomycetes</taxon>
        <taxon>Micromonosporales</taxon>
        <taxon>Micromonosporaceae</taxon>
        <taxon>Phytomonospora</taxon>
    </lineage>
</organism>
<dbReference type="Proteomes" id="UP000548476">
    <property type="component" value="Unassembled WGS sequence"/>
</dbReference>
<protein>
    <submittedName>
        <fullName evidence="1">Uncharacterized protein</fullName>
    </submittedName>
</protein>
<evidence type="ECO:0000313" key="2">
    <source>
        <dbReference type="Proteomes" id="UP000548476"/>
    </source>
</evidence>